<feature type="transmembrane region" description="Helical" evidence="10">
    <location>
        <begin position="222"/>
        <end position="242"/>
    </location>
</feature>
<evidence type="ECO:0000256" key="9">
    <source>
        <dbReference type="SAM" id="MobiDB-lite"/>
    </source>
</evidence>
<dbReference type="PANTHER" id="PTHR11003">
    <property type="entry name" value="POTASSIUM CHANNEL, SUBFAMILY K"/>
    <property type="match status" value="1"/>
</dbReference>
<dbReference type="PRINTS" id="PR01333">
    <property type="entry name" value="2POREKCHANEL"/>
</dbReference>
<accession>A0A1I7ZCJ3</accession>
<feature type="compositionally biased region" description="Acidic residues" evidence="9">
    <location>
        <begin position="611"/>
        <end position="627"/>
    </location>
</feature>
<dbReference type="AlphaFoldDB" id="A0A1I7ZCJ3"/>
<organism evidence="12 13">
    <name type="scientific">Steinernema glaseri</name>
    <dbReference type="NCBI Taxonomy" id="37863"/>
    <lineage>
        <taxon>Eukaryota</taxon>
        <taxon>Metazoa</taxon>
        <taxon>Ecdysozoa</taxon>
        <taxon>Nematoda</taxon>
        <taxon>Chromadorea</taxon>
        <taxon>Rhabditida</taxon>
        <taxon>Tylenchina</taxon>
        <taxon>Panagrolaimomorpha</taxon>
        <taxon>Strongyloidoidea</taxon>
        <taxon>Steinernematidae</taxon>
        <taxon>Steinernema</taxon>
    </lineage>
</organism>
<sequence>MVDVLKEGRGRALSKSPWVARSECVFGAPRGVLVRRPRAVKNVPRGPMARRLGQHVVQKAHTIGSSLREEARQGLRRVQTTPRWVRIFLRVYHDYGLKHFMLIGILVVYQFIGAGIFYYCEASNDESKEMLWKENIKINRTRFIEQIIPQMFNNTEFLFFITQTQTDTIQARLDGELAVYEKQLGIKYTDQKIRWDFWNAMLYAQTICTTIGYGHLYPSTAAGRVFTMLYAIIGIPLVLSILDDLGKLLTKMLKTPWYLIKCACRRMFRYCTKQTMAEIRKLDAEDKLDLEIFDLPIPIAIFVVIAWIFVCSATFCIWERDWDYFVAFYFFFISLSTIGLGDITPTQPKYLLMLFIYIIIGLSLVSMCINLIQAKLERTYEAGRAQFDPSSPAVMGDPNIEQIKERLGIKRRGSSLGVFRSGSSSHSLNREIIQATLLNKQRMNKSAQTVLSFPSPSKNSTICRAVSRQKMRFLPRSLSIDDVMKLVDTEEGDLVILTELVREESGISETSDTKSDSSSTQMVISKSFDTNFNPNTLAQTCLSLPSSLATSMIRGGGTQVVNLPSLSDLEAIEELEDSICLGRLGDLEAGSQMVHFRSRLSLIPEQHSVIDEDGEQSSAEEEDDDDDTRPLDSDYNNGSCNSGKSTPPSVDSRQPKSIGTFLGKVLGRRRSSSSSAH</sequence>
<dbReference type="Proteomes" id="UP000095287">
    <property type="component" value="Unplaced"/>
</dbReference>
<keyword evidence="6 10" id="KW-0472">Membrane</keyword>
<evidence type="ECO:0000256" key="7">
    <source>
        <dbReference type="ARBA" id="ARBA00023303"/>
    </source>
</evidence>
<evidence type="ECO:0000256" key="8">
    <source>
        <dbReference type="RuleBase" id="RU003857"/>
    </source>
</evidence>
<reference evidence="13" key="1">
    <citation type="submission" date="2016-11" db="UniProtKB">
        <authorList>
            <consortium name="WormBaseParasite"/>
        </authorList>
    </citation>
    <scope>IDENTIFICATION</scope>
</reference>
<dbReference type="WBParaSite" id="L893_g25073.t1">
    <property type="protein sequence ID" value="L893_g25073.t1"/>
    <property type="gene ID" value="L893_g25073"/>
</dbReference>
<feature type="region of interest" description="Disordered" evidence="9">
    <location>
        <begin position="605"/>
        <end position="677"/>
    </location>
</feature>
<keyword evidence="2 8" id="KW-0813">Transport</keyword>
<feature type="compositionally biased region" description="Polar residues" evidence="9">
    <location>
        <begin position="635"/>
        <end position="657"/>
    </location>
</feature>
<dbReference type="Pfam" id="PF07885">
    <property type="entry name" value="Ion_trans_2"/>
    <property type="match status" value="2"/>
</dbReference>
<dbReference type="GO" id="GO:0022841">
    <property type="term" value="F:potassium ion leak channel activity"/>
    <property type="evidence" value="ECO:0007669"/>
    <property type="project" value="TreeGrafter"/>
</dbReference>
<feature type="domain" description="Potassium channel" evidence="11">
    <location>
        <begin position="192"/>
        <end position="250"/>
    </location>
</feature>
<comment type="subcellular location">
    <subcellularLocation>
        <location evidence="1">Membrane</location>
        <topology evidence="1">Multi-pass membrane protein</topology>
    </subcellularLocation>
</comment>
<keyword evidence="4 10" id="KW-1133">Transmembrane helix</keyword>
<feature type="transmembrane region" description="Helical" evidence="10">
    <location>
        <begin position="100"/>
        <end position="120"/>
    </location>
</feature>
<comment type="similarity">
    <text evidence="8">Belongs to the two pore domain potassium channel (TC 1.A.1.8) family.</text>
</comment>
<dbReference type="GO" id="GO:0005886">
    <property type="term" value="C:plasma membrane"/>
    <property type="evidence" value="ECO:0007669"/>
    <property type="project" value="TreeGrafter"/>
</dbReference>
<evidence type="ECO:0000256" key="4">
    <source>
        <dbReference type="ARBA" id="ARBA00022989"/>
    </source>
</evidence>
<dbReference type="SUPFAM" id="SSF81324">
    <property type="entry name" value="Voltage-gated potassium channels"/>
    <property type="match status" value="2"/>
</dbReference>
<keyword evidence="7 8" id="KW-0407">Ion channel</keyword>
<evidence type="ECO:0000256" key="2">
    <source>
        <dbReference type="ARBA" id="ARBA00022448"/>
    </source>
</evidence>
<feature type="transmembrane region" description="Helical" evidence="10">
    <location>
        <begin position="350"/>
        <end position="372"/>
    </location>
</feature>
<dbReference type="GO" id="GO:0015271">
    <property type="term" value="F:outward rectifier potassium channel activity"/>
    <property type="evidence" value="ECO:0007669"/>
    <property type="project" value="TreeGrafter"/>
</dbReference>
<proteinExistence type="inferred from homology"/>
<evidence type="ECO:0000256" key="10">
    <source>
        <dbReference type="SAM" id="Phobius"/>
    </source>
</evidence>
<keyword evidence="12" id="KW-1185">Reference proteome</keyword>
<dbReference type="PANTHER" id="PTHR11003:SF240">
    <property type="entry name" value="POTASSIUM CHANNEL DOMAIN-CONTAINING PROTEIN"/>
    <property type="match status" value="1"/>
</dbReference>
<evidence type="ECO:0000256" key="3">
    <source>
        <dbReference type="ARBA" id="ARBA00022692"/>
    </source>
</evidence>
<feature type="transmembrane region" description="Helical" evidence="10">
    <location>
        <begin position="297"/>
        <end position="318"/>
    </location>
</feature>
<evidence type="ECO:0000256" key="6">
    <source>
        <dbReference type="ARBA" id="ARBA00023136"/>
    </source>
</evidence>
<evidence type="ECO:0000259" key="11">
    <source>
        <dbReference type="Pfam" id="PF07885"/>
    </source>
</evidence>
<dbReference type="InterPro" id="IPR013099">
    <property type="entry name" value="K_chnl_dom"/>
</dbReference>
<dbReference type="InterPro" id="IPR003280">
    <property type="entry name" value="2pore_dom_K_chnl"/>
</dbReference>
<dbReference type="GO" id="GO:0030322">
    <property type="term" value="P:stabilization of membrane potential"/>
    <property type="evidence" value="ECO:0007669"/>
    <property type="project" value="TreeGrafter"/>
</dbReference>
<keyword evidence="3 8" id="KW-0812">Transmembrane</keyword>
<evidence type="ECO:0000256" key="5">
    <source>
        <dbReference type="ARBA" id="ARBA00023065"/>
    </source>
</evidence>
<evidence type="ECO:0000256" key="1">
    <source>
        <dbReference type="ARBA" id="ARBA00004141"/>
    </source>
</evidence>
<feature type="domain" description="Potassium channel" evidence="11">
    <location>
        <begin position="303"/>
        <end position="377"/>
    </location>
</feature>
<protein>
    <submittedName>
        <fullName evidence="13">Ion channel</fullName>
    </submittedName>
</protein>
<evidence type="ECO:0000313" key="12">
    <source>
        <dbReference type="Proteomes" id="UP000095287"/>
    </source>
</evidence>
<evidence type="ECO:0000313" key="13">
    <source>
        <dbReference type="WBParaSite" id="L893_g25073.t1"/>
    </source>
</evidence>
<name>A0A1I7ZCJ3_9BILA</name>
<feature type="transmembrane region" description="Helical" evidence="10">
    <location>
        <begin position="324"/>
        <end position="343"/>
    </location>
</feature>
<dbReference type="Gene3D" id="1.10.287.70">
    <property type="match status" value="1"/>
</dbReference>
<keyword evidence="5 8" id="KW-0406">Ion transport</keyword>